<comment type="caution">
    <text evidence="7">The sequence shown here is derived from an EMBL/GenBank/DDBJ whole genome shotgun (WGS) entry which is preliminary data.</text>
</comment>
<keyword evidence="2" id="KW-0645">Protease</keyword>
<accession>A0A9P6GFU7</accession>
<evidence type="ECO:0000313" key="7">
    <source>
        <dbReference type="EMBL" id="KAF9734654.1"/>
    </source>
</evidence>
<dbReference type="AlphaFoldDB" id="A0A9P6GFU7"/>
<dbReference type="GO" id="GO:0008239">
    <property type="term" value="F:dipeptidyl-peptidase activity"/>
    <property type="evidence" value="ECO:0007669"/>
    <property type="project" value="TreeGrafter"/>
</dbReference>
<dbReference type="Proteomes" id="UP000756921">
    <property type="component" value="Unassembled WGS sequence"/>
</dbReference>
<name>A0A9P6GFU7_9PLEO</name>
<sequence length="554" mass="60724">MLSLVALSLLVTAVRGAVGGAQRFISADREGTLRAVSGALAASYPAYNLTIPIDHFKNSSRYEPHSDGTFNNRYWFDASHYKPGGPVILFMAGEASGDYRFPLLDKGIMYQLASAHNGIGVILEHRYYGTSFPFKNIATADARFLTTEQSLADAAYFARNVKFPELESQNLTSSNAPWIVYGVSYSGGQSAFLRKLYPDVFWGGISSSGVTEAIIDFWQYFEPVRKYGPADCIWTQQFITDVVDKIFIDSKNATLKGQFKTFFNYDTTAIDQNFVSTLYSGLYSWQSRNWDSSIGSGTFSNWCKTITSSKLQYSSSTATNASAAAILKATGYGGNSTLTLRLLNYAGYLQRSARRDVNSLDRFISASSPAPRSVSSAKAAVPAAQFDSWGYQTCTEWGYWVTGSGFDSSLGKPLLSRILDLKFENSYCASEFGITASPNVTQVNKYGGFDISYPRLAIINGLADVWREATPAAAARSRPSTVSEPWIVIDNPPEDVWDGLRGAGHHWEANGATANQTPKPPKAIAAAQADIVSFVGTWIQQWKDARGRAEGREK</sequence>
<feature type="chain" id="PRO_5040196077" evidence="6">
    <location>
        <begin position="17"/>
        <end position="554"/>
    </location>
</feature>
<dbReference type="Pfam" id="PF05577">
    <property type="entry name" value="Peptidase_S28"/>
    <property type="match status" value="1"/>
</dbReference>
<dbReference type="SUPFAM" id="SSF53474">
    <property type="entry name" value="alpha/beta-Hydrolases"/>
    <property type="match status" value="1"/>
</dbReference>
<keyword evidence="8" id="KW-1185">Reference proteome</keyword>
<evidence type="ECO:0000256" key="6">
    <source>
        <dbReference type="SAM" id="SignalP"/>
    </source>
</evidence>
<keyword evidence="5" id="KW-0325">Glycoprotein</keyword>
<evidence type="ECO:0000313" key="8">
    <source>
        <dbReference type="Proteomes" id="UP000756921"/>
    </source>
</evidence>
<keyword evidence="7" id="KW-0121">Carboxypeptidase</keyword>
<protein>
    <submittedName>
        <fullName evidence="7">Serine carboxypeptidase S28</fullName>
    </submittedName>
</protein>
<dbReference type="PANTHER" id="PTHR11010:SF117">
    <property type="entry name" value="SERINE PROTEASE 16"/>
    <property type="match status" value="1"/>
</dbReference>
<feature type="signal peptide" evidence="6">
    <location>
        <begin position="1"/>
        <end position="16"/>
    </location>
</feature>
<evidence type="ECO:0000256" key="5">
    <source>
        <dbReference type="ARBA" id="ARBA00023180"/>
    </source>
</evidence>
<evidence type="ECO:0000256" key="2">
    <source>
        <dbReference type="ARBA" id="ARBA00022670"/>
    </source>
</evidence>
<dbReference type="PANTHER" id="PTHR11010">
    <property type="entry name" value="PROTEASE S28 PRO-X CARBOXYPEPTIDASE-RELATED"/>
    <property type="match status" value="1"/>
</dbReference>
<dbReference type="InterPro" id="IPR008758">
    <property type="entry name" value="Peptidase_S28"/>
</dbReference>
<dbReference type="InterPro" id="IPR029058">
    <property type="entry name" value="AB_hydrolase_fold"/>
</dbReference>
<evidence type="ECO:0000256" key="1">
    <source>
        <dbReference type="ARBA" id="ARBA00011079"/>
    </source>
</evidence>
<dbReference type="EMBL" id="WJXW01000007">
    <property type="protein sequence ID" value="KAF9734654.1"/>
    <property type="molecule type" value="Genomic_DNA"/>
</dbReference>
<proteinExistence type="inferred from homology"/>
<evidence type="ECO:0000256" key="4">
    <source>
        <dbReference type="ARBA" id="ARBA00022801"/>
    </source>
</evidence>
<dbReference type="GO" id="GO:0006508">
    <property type="term" value="P:proteolysis"/>
    <property type="evidence" value="ECO:0007669"/>
    <property type="project" value="UniProtKB-KW"/>
</dbReference>
<dbReference type="Gene3D" id="3.40.50.1820">
    <property type="entry name" value="alpha/beta hydrolase"/>
    <property type="match status" value="2"/>
</dbReference>
<keyword evidence="4" id="KW-0378">Hydrolase</keyword>
<dbReference type="GO" id="GO:0004180">
    <property type="term" value="F:carboxypeptidase activity"/>
    <property type="evidence" value="ECO:0007669"/>
    <property type="project" value="UniProtKB-KW"/>
</dbReference>
<dbReference type="FunFam" id="3.40.50.1820:FF:000251">
    <property type="entry name" value="Extracelular serine carboxypeptidase, putative"/>
    <property type="match status" value="1"/>
</dbReference>
<gene>
    <name evidence="7" type="ORF">PMIN01_07557</name>
</gene>
<reference evidence="7" key="1">
    <citation type="journal article" date="2020" name="Mol. Plant Microbe Interact.">
        <title>Genome Sequence of the Biocontrol Agent Coniothyrium minitans strain Conio (IMI 134523).</title>
        <authorList>
            <person name="Patel D."/>
            <person name="Shittu T.A."/>
            <person name="Baroncelli R."/>
            <person name="Muthumeenakshi S."/>
            <person name="Osborne T.H."/>
            <person name="Janganan T.K."/>
            <person name="Sreenivasaprasad S."/>
        </authorList>
    </citation>
    <scope>NUCLEOTIDE SEQUENCE</scope>
    <source>
        <strain evidence="7">Conio</strain>
    </source>
</reference>
<comment type="similarity">
    <text evidence="1">Belongs to the peptidase S28 family.</text>
</comment>
<dbReference type="OrthoDB" id="1735038at2759"/>
<organism evidence="7 8">
    <name type="scientific">Paraphaeosphaeria minitans</name>
    <dbReference type="NCBI Taxonomy" id="565426"/>
    <lineage>
        <taxon>Eukaryota</taxon>
        <taxon>Fungi</taxon>
        <taxon>Dikarya</taxon>
        <taxon>Ascomycota</taxon>
        <taxon>Pezizomycotina</taxon>
        <taxon>Dothideomycetes</taxon>
        <taxon>Pleosporomycetidae</taxon>
        <taxon>Pleosporales</taxon>
        <taxon>Massarineae</taxon>
        <taxon>Didymosphaeriaceae</taxon>
        <taxon>Paraphaeosphaeria</taxon>
    </lineage>
</organism>
<keyword evidence="3 6" id="KW-0732">Signal</keyword>
<evidence type="ECO:0000256" key="3">
    <source>
        <dbReference type="ARBA" id="ARBA00022729"/>
    </source>
</evidence>
<dbReference type="GO" id="GO:0070008">
    <property type="term" value="F:serine-type exopeptidase activity"/>
    <property type="evidence" value="ECO:0007669"/>
    <property type="project" value="InterPro"/>
</dbReference>